<dbReference type="AlphaFoldDB" id="J5QIG8"/>
<evidence type="ECO:0000256" key="1">
    <source>
        <dbReference type="ARBA" id="ARBA00022723"/>
    </source>
</evidence>
<dbReference type="InterPro" id="IPR018163">
    <property type="entry name" value="Thr/Ala-tRNA-synth_IIc_edit"/>
</dbReference>
<evidence type="ECO:0000313" key="5">
    <source>
        <dbReference type="Proteomes" id="UP000002748"/>
    </source>
</evidence>
<feature type="region of interest" description="Disordered" evidence="3">
    <location>
        <begin position="260"/>
        <end position="282"/>
    </location>
</feature>
<dbReference type="PANTHER" id="PTHR43462:SF1">
    <property type="entry name" value="ALANYL-TRNA EDITING PROTEIN AARSD1"/>
    <property type="match status" value="1"/>
</dbReference>
<dbReference type="PANTHER" id="PTHR43462">
    <property type="entry name" value="ALANYL-TRNA EDITING PROTEIN"/>
    <property type="match status" value="1"/>
</dbReference>
<dbReference type="GeneID" id="25987118"/>
<dbReference type="Gene3D" id="3.30.980.10">
    <property type="entry name" value="Threonyl-trna Synthetase, Chain A, domain 2"/>
    <property type="match status" value="1"/>
</dbReference>
<keyword evidence="2" id="KW-0862">Zinc</keyword>
<dbReference type="GO" id="GO:0046872">
    <property type="term" value="F:metal ion binding"/>
    <property type="evidence" value="ECO:0007669"/>
    <property type="project" value="UniProtKB-KW"/>
</dbReference>
<dbReference type="KEGG" id="tasa:A1Q1_03605"/>
<evidence type="ECO:0000256" key="3">
    <source>
        <dbReference type="SAM" id="MobiDB-lite"/>
    </source>
</evidence>
<dbReference type="Gene3D" id="2.40.30.130">
    <property type="match status" value="1"/>
</dbReference>
<gene>
    <name evidence="4" type="ORF">A1Q1_03605</name>
</gene>
<protein>
    <submittedName>
        <fullName evidence="4">Cytoplasm protein</fullName>
    </submittedName>
</protein>
<dbReference type="InterPro" id="IPR009000">
    <property type="entry name" value="Transl_B-barrel_sf"/>
</dbReference>
<sequence length="529" mass="57189">MTYDLAPALPATQTPKDYARIHFDPAQVPETRIVGLLACQRDPLLRSLTRKIVRSEQAKTAPVAQKGRAKKKIKSGSATPATPAESGTATPTTPAEPAEPEGKLWEVMLEDTVLFPEGGGQPWDTGRLSLVDANGSSQSFAVEGVVRRGLDAVHIVRVPSSAAIDFGTVVGQEATAEVDWERRLDHMATHTGQHLLSAVLDKRGLNTLSWGMPAYPSTEAPYVELPRGLTWQEAQEVEDECNRYIGEDVKVWIDFSVQGSATTEEEERENRGVPKDYSGVSSGELELREGGRATTGPFANGQGVIRHCNITAIDRNACCGTQLPSLSPISFIHVLPPSTPWDSAKTTSTPTRLFFVAGPRAARHLREASRALSRSAQVMGVGRTDLTERLQRTEKVRFETAEREKALKIELTRLLGQRAAEQGDRAKVVRSAPATHDYDALSGVAGAYCDARPQGVVVAVSCAEKPALVVVQSKNEGEAKKVFDALKGELTKEDKSRVKGGGARGRFMAKVEGKWGPGEEEAVEKALAQ</sequence>
<dbReference type="GO" id="GO:0000166">
    <property type="term" value="F:nucleotide binding"/>
    <property type="evidence" value="ECO:0007669"/>
    <property type="project" value="InterPro"/>
</dbReference>
<dbReference type="Proteomes" id="UP000002748">
    <property type="component" value="Unassembled WGS sequence"/>
</dbReference>
<evidence type="ECO:0000256" key="2">
    <source>
        <dbReference type="ARBA" id="ARBA00022833"/>
    </source>
</evidence>
<organism evidence="4 5">
    <name type="scientific">Trichosporon asahii var. asahii (strain ATCC 90039 / CBS 2479 / JCM 2466 / KCTC 7840 / NBRC 103889/ NCYC 2677 / UAMH 7654)</name>
    <name type="common">Yeast</name>
    <dbReference type="NCBI Taxonomy" id="1186058"/>
    <lineage>
        <taxon>Eukaryota</taxon>
        <taxon>Fungi</taxon>
        <taxon>Dikarya</taxon>
        <taxon>Basidiomycota</taxon>
        <taxon>Agaricomycotina</taxon>
        <taxon>Tremellomycetes</taxon>
        <taxon>Trichosporonales</taxon>
        <taxon>Trichosporonaceae</taxon>
        <taxon>Trichosporon</taxon>
    </lineage>
</organism>
<dbReference type="SUPFAM" id="SSF50447">
    <property type="entry name" value="Translation proteins"/>
    <property type="match status" value="1"/>
</dbReference>
<evidence type="ECO:0000313" key="4">
    <source>
        <dbReference type="EMBL" id="EJT47493.1"/>
    </source>
</evidence>
<dbReference type="HOGENOM" id="CLU_004485_7_1_1"/>
<dbReference type="GO" id="GO:0002196">
    <property type="term" value="F:Ser-tRNA(Ala) deacylase activity"/>
    <property type="evidence" value="ECO:0007669"/>
    <property type="project" value="TreeGrafter"/>
</dbReference>
<keyword evidence="1" id="KW-0479">Metal-binding</keyword>
<feature type="compositionally biased region" description="Low complexity" evidence="3">
    <location>
        <begin position="77"/>
        <end position="96"/>
    </location>
</feature>
<feature type="region of interest" description="Disordered" evidence="3">
    <location>
        <begin position="56"/>
        <end position="99"/>
    </location>
</feature>
<dbReference type="SUPFAM" id="SSF55186">
    <property type="entry name" value="ThrRS/AlaRS common domain"/>
    <property type="match status" value="1"/>
</dbReference>
<dbReference type="OrthoDB" id="288942at2759"/>
<name>J5QIG8_TRIAS</name>
<dbReference type="VEuPathDB" id="FungiDB:A1Q1_03605"/>
<reference evidence="4 5" key="1">
    <citation type="journal article" date="2012" name="Eukaryot. Cell">
        <title>Draft genome sequence of CBS 2479, the standard type strain of Trichosporon asahii.</title>
        <authorList>
            <person name="Yang R.Y."/>
            <person name="Li H.T."/>
            <person name="Zhu H."/>
            <person name="Zhou G.P."/>
            <person name="Wang M."/>
            <person name="Wang L."/>
        </authorList>
    </citation>
    <scope>NUCLEOTIDE SEQUENCE [LARGE SCALE GENOMIC DNA]</scope>
    <source>
        <strain evidence="5">ATCC 90039 / CBS 2479 / JCM 2466 / KCTC 7840 / NCYC 2677 / UAMH 7654</strain>
    </source>
</reference>
<dbReference type="RefSeq" id="XP_014178878.1">
    <property type="nucleotide sequence ID" value="XM_014323403.1"/>
</dbReference>
<accession>J5QIG8</accession>
<dbReference type="InterPro" id="IPR051335">
    <property type="entry name" value="Alanyl-tRNA_Editing_Enzymes"/>
</dbReference>
<comment type="caution">
    <text evidence="4">The sequence shown here is derived from an EMBL/GenBank/DDBJ whole genome shotgun (WGS) entry which is preliminary data.</text>
</comment>
<dbReference type="EMBL" id="ALBS01000239">
    <property type="protein sequence ID" value="EJT47493.1"/>
    <property type="molecule type" value="Genomic_DNA"/>
</dbReference>
<proteinExistence type="predicted"/>